<dbReference type="Proteomes" id="UP000054820">
    <property type="component" value="Unassembled WGS sequence"/>
</dbReference>
<dbReference type="InterPro" id="IPR003593">
    <property type="entry name" value="AAA+_ATPase"/>
</dbReference>
<organism evidence="12 14">
    <name type="scientific">Legionella steigerwaltii</name>
    <dbReference type="NCBI Taxonomy" id="460"/>
    <lineage>
        <taxon>Bacteria</taxon>
        <taxon>Pseudomonadati</taxon>
        <taxon>Pseudomonadota</taxon>
        <taxon>Gammaproteobacteria</taxon>
        <taxon>Legionellales</taxon>
        <taxon>Legionellaceae</taxon>
        <taxon>Legionella</taxon>
    </lineage>
</organism>
<accession>A0A378LJN8</accession>
<dbReference type="InterPro" id="IPR011527">
    <property type="entry name" value="ABC1_TM_dom"/>
</dbReference>
<evidence type="ECO:0000313" key="14">
    <source>
        <dbReference type="Proteomes" id="UP000255110"/>
    </source>
</evidence>
<dbReference type="CDD" id="cd03223">
    <property type="entry name" value="ABCD_peroxisomal_ALDP"/>
    <property type="match status" value="1"/>
</dbReference>
<name>A0A378LJN8_9GAMM</name>
<evidence type="ECO:0000256" key="4">
    <source>
        <dbReference type="ARBA" id="ARBA00022741"/>
    </source>
</evidence>
<evidence type="ECO:0000259" key="10">
    <source>
        <dbReference type="PROSITE" id="PS50929"/>
    </source>
</evidence>
<evidence type="ECO:0000313" key="11">
    <source>
        <dbReference type="EMBL" id="KTD78628.1"/>
    </source>
</evidence>
<dbReference type="EMBL" id="LNYZ01000008">
    <property type="protein sequence ID" value="KTD78628.1"/>
    <property type="molecule type" value="Genomic_DNA"/>
</dbReference>
<keyword evidence="3 8" id="KW-0812">Transmembrane</keyword>
<dbReference type="Gene3D" id="3.40.50.300">
    <property type="entry name" value="P-loop containing nucleotide triphosphate hydrolases"/>
    <property type="match status" value="1"/>
</dbReference>
<dbReference type="InterPro" id="IPR036640">
    <property type="entry name" value="ABC1_TM_sf"/>
</dbReference>
<dbReference type="PROSITE" id="PS50929">
    <property type="entry name" value="ABC_TM1F"/>
    <property type="match status" value="1"/>
</dbReference>
<dbReference type="AlphaFoldDB" id="A0A378LJN8"/>
<keyword evidence="5" id="KW-0067">ATP-binding</keyword>
<sequence length="582" mass="65676">MDISYRKKAFQLFSDYFINSDQKLTAWLLLGGIVFCILAIVALTACLPWGFLGFWAALTAKELTGFFFYSGLIALTSAVIVGMSTLMDYLTDTLSIKWRSWLSSKYINKYLFGKKNYLDLARVSPHIDNPDQRIQGNIKHFVEHTLSLSTEFLRSTLTLVTFIGTLWVIGGTLTIVVFGVNFIIPGYLVWASLGVALVNAVITHMLGKSLTTINQKEDLLEAKFRKDLEFVHNESENIALECGEPYHQKVLENDLEQVSQNAFQKMWVDLKVSAFQMSNSYLADILPYLFAAPAYFSGLIDFGQLVQIGASFNEVSNALNWFVNSYTSLKKYQTSIQRIVDLEEELENEGDEISPKNIHVHESHESTLTVKNLSIAYPRASSSGYIIRNLNLEIKPGENTLLTAPSGAGKSTFFKAARNTWAYGTGEIRIPQHQKTYFLPQEPIIPQDSLKAVLAYPDLTNTYTDEQYIAVLFAVGGKMEQFIPELEKEDTWSKRLSRGQKQRISFARALLKKPDWLFLDEATASLDEPSEDFLYRLLKEKLPNTTVVSIAHRATVMKFHPNVVSFETQAEMTQQGSLALSN</sequence>
<evidence type="ECO:0000256" key="8">
    <source>
        <dbReference type="SAM" id="Phobius"/>
    </source>
</evidence>
<evidence type="ECO:0000313" key="13">
    <source>
        <dbReference type="Proteomes" id="UP000054820"/>
    </source>
</evidence>
<proteinExistence type="predicted"/>
<dbReference type="GO" id="GO:0005886">
    <property type="term" value="C:plasma membrane"/>
    <property type="evidence" value="ECO:0007669"/>
    <property type="project" value="UniProtKB-SubCell"/>
</dbReference>
<keyword evidence="4" id="KW-0547">Nucleotide-binding</keyword>
<protein>
    <submittedName>
        <fullName evidence="12">ABC transporter</fullName>
    </submittedName>
</protein>
<dbReference type="PANTHER" id="PTHR11384:SF59">
    <property type="entry name" value="LYSOSOMAL COBALAMIN TRANSPORTER ABCD4"/>
    <property type="match status" value="1"/>
</dbReference>
<dbReference type="SMART" id="SM00382">
    <property type="entry name" value="AAA"/>
    <property type="match status" value="1"/>
</dbReference>
<dbReference type="GO" id="GO:0140359">
    <property type="term" value="F:ABC-type transporter activity"/>
    <property type="evidence" value="ECO:0007669"/>
    <property type="project" value="InterPro"/>
</dbReference>
<keyword evidence="6 8" id="KW-1133">Transmembrane helix</keyword>
<comment type="subcellular location">
    <subcellularLocation>
        <location evidence="1">Cell membrane</location>
        <topology evidence="1">Multi-pass membrane protein</topology>
    </subcellularLocation>
</comment>
<dbReference type="InterPro" id="IPR027417">
    <property type="entry name" value="P-loop_NTPase"/>
</dbReference>
<dbReference type="InterPro" id="IPR050835">
    <property type="entry name" value="ABC_transporter_sub-D"/>
</dbReference>
<dbReference type="SUPFAM" id="SSF90123">
    <property type="entry name" value="ABC transporter transmembrane region"/>
    <property type="match status" value="1"/>
</dbReference>
<evidence type="ECO:0000256" key="5">
    <source>
        <dbReference type="ARBA" id="ARBA00022840"/>
    </source>
</evidence>
<gene>
    <name evidence="12" type="primary">yddA_2</name>
    <name evidence="11" type="ORF">Lstg_1097</name>
    <name evidence="12" type="ORF">NCTC11991_02898</name>
</gene>
<keyword evidence="2" id="KW-0813">Transport</keyword>
<dbReference type="SUPFAM" id="SSF52540">
    <property type="entry name" value="P-loop containing nucleoside triphosphate hydrolases"/>
    <property type="match status" value="1"/>
</dbReference>
<dbReference type="STRING" id="460.Lstg_1097"/>
<keyword evidence="13" id="KW-1185">Reference proteome</keyword>
<dbReference type="PROSITE" id="PS50893">
    <property type="entry name" value="ABC_TRANSPORTER_2"/>
    <property type="match status" value="1"/>
</dbReference>
<dbReference type="InterPro" id="IPR003439">
    <property type="entry name" value="ABC_transporter-like_ATP-bd"/>
</dbReference>
<reference evidence="12 14" key="2">
    <citation type="submission" date="2018-06" db="EMBL/GenBank/DDBJ databases">
        <authorList>
            <consortium name="Pathogen Informatics"/>
            <person name="Doyle S."/>
        </authorList>
    </citation>
    <scope>NUCLEOTIDE SEQUENCE [LARGE SCALE GENOMIC DNA]</scope>
    <source>
        <strain evidence="12 14">NCTC11991</strain>
    </source>
</reference>
<evidence type="ECO:0000256" key="2">
    <source>
        <dbReference type="ARBA" id="ARBA00022448"/>
    </source>
</evidence>
<keyword evidence="7 8" id="KW-0472">Membrane</keyword>
<dbReference type="GO" id="GO:0016887">
    <property type="term" value="F:ATP hydrolysis activity"/>
    <property type="evidence" value="ECO:0007669"/>
    <property type="project" value="InterPro"/>
</dbReference>
<evidence type="ECO:0000256" key="7">
    <source>
        <dbReference type="ARBA" id="ARBA00023136"/>
    </source>
</evidence>
<dbReference type="GO" id="GO:0005524">
    <property type="term" value="F:ATP binding"/>
    <property type="evidence" value="ECO:0007669"/>
    <property type="project" value="UniProtKB-KW"/>
</dbReference>
<evidence type="ECO:0000256" key="6">
    <source>
        <dbReference type="ARBA" id="ARBA00022989"/>
    </source>
</evidence>
<dbReference type="Pfam" id="PF00005">
    <property type="entry name" value="ABC_tran"/>
    <property type="match status" value="1"/>
</dbReference>
<dbReference type="Proteomes" id="UP000255110">
    <property type="component" value="Unassembled WGS sequence"/>
</dbReference>
<reference evidence="11 13" key="1">
    <citation type="submission" date="2015-11" db="EMBL/GenBank/DDBJ databases">
        <title>Genomic analysis of 38 Legionella species identifies large and diverse effector repertoires.</title>
        <authorList>
            <person name="Burstein D."/>
            <person name="Amaro F."/>
            <person name="Zusman T."/>
            <person name="Lifshitz Z."/>
            <person name="Cohen O."/>
            <person name="Gilbert J.A."/>
            <person name="Pupko T."/>
            <person name="Shuman H.A."/>
            <person name="Segal G."/>
        </authorList>
    </citation>
    <scope>NUCLEOTIDE SEQUENCE [LARGE SCALE GENOMIC DNA]</scope>
    <source>
        <strain evidence="11 13">SC-18-C9</strain>
    </source>
</reference>
<evidence type="ECO:0000256" key="1">
    <source>
        <dbReference type="ARBA" id="ARBA00004651"/>
    </source>
</evidence>
<feature type="transmembrane region" description="Helical" evidence="8">
    <location>
        <begin position="187"/>
        <end position="206"/>
    </location>
</feature>
<evidence type="ECO:0000313" key="12">
    <source>
        <dbReference type="EMBL" id="STY24281.1"/>
    </source>
</evidence>
<dbReference type="Pfam" id="PF06472">
    <property type="entry name" value="ABC_membrane_2"/>
    <property type="match status" value="1"/>
</dbReference>
<feature type="domain" description="ABC transporter" evidence="9">
    <location>
        <begin position="368"/>
        <end position="582"/>
    </location>
</feature>
<evidence type="ECO:0000256" key="3">
    <source>
        <dbReference type="ARBA" id="ARBA00022692"/>
    </source>
</evidence>
<dbReference type="OrthoDB" id="9810134at2"/>
<dbReference type="EMBL" id="UGOY01000001">
    <property type="protein sequence ID" value="STY24281.1"/>
    <property type="molecule type" value="Genomic_DNA"/>
</dbReference>
<feature type="transmembrane region" description="Helical" evidence="8">
    <location>
        <begin position="66"/>
        <end position="90"/>
    </location>
</feature>
<feature type="transmembrane region" description="Helical" evidence="8">
    <location>
        <begin position="27"/>
        <end position="54"/>
    </location>
</feature>
<dbReference type="PANTHER" id="PTHR11384">
    <property type="entry name" value="ATP-BINDING CASSETTE, SUB-FAMILY D MEMBER"/>
    <property type="match status" value="1"/>
</dbReference>
<dbReference type="Gene3D" id="1.20.1560.10">
    <property type="entry name" value="ABC transporter type 1, transmembrane domain"/>
    <property type="match status" value="1"/>
</dbReference>
<feature type="domain" description="ABC transmembrane type-1" evidence="10">
    <location>
        <begin position="32"/>
        <end position="331"/>
    </location>
</feature>
<evidence type="ECO:0000259" key="9">
    <source>
        <dbReference type="PROSITE" id="PS50893"/>
    </source>
</evidence>
<feature type="transmembrane region" description="Helical" evidence="8">
    <location>
        <begin position="157"/>
        <end position="181"/>
    </location>
</feature>
<dbReference type="RefSeq" id="WP_058476674.1">
    <property type="nucleotide sequence ID" value="NZ_CAAAIO010000005.1"/>
</dbReference>